<dbReference type="GO" id="GO:0016020">
    <property type="term" value="C:membrane"/>
    <property type="evidence" value="ECO:0007669"/>
    <property type="project" value="UniProtKB-SubCell"/>
</dbReference>
<evidence type="ECO:0000256" key="2">
    <source>
        <dbReference type="ARBA" id="ARBA00022692"/>
    </source>
</evidence>
<evidence type="ECO:0000256" key="6">
    <source>
        <dbReference type="ARBA" id="ARBA00040648"/>
    </source>
</evidence>
<feature type="region of interest" description="Disordered" evidence="8">
    <location>
        <begin position="261"/>
        <end position="281"/>
    </location>
</feature>
<keyword evidence="11" id="KW-1185">Reference proteome</keyword>
<feature type="transmembrane region" description="Helical" evidence="9">
    <location>
        <begin position="82"/>
        <end position="105"/>
    </location>
</feature>
<dbReference type="Proteomes" id="UP000694388">
    <property type="component" value="Unplaced"/>
</dbReference>
<dbReference type="GO" id="GO:0005768">
    <property type="term" value="C:endosome"/>
    <property type="evidence" value="ECO:0007669"/>
    <property type="project" value="TreeGrafter"/>
</dbReference>
<evidence type="ECO:0000256" key="5">
    <source>
        <dbReference type="ARBA" id="ARBA00023136"/>
    </source>
</evidence>
<dbReference type="PANTHER" id="PTHR14856">
    <property type="entry name" value="PQ-LOOP REPEAT-CONTAINING PROTEIN 1-LIKE PROTEIN"/>
    <property type="match status" value="1"/>
</dbReference>
<evidence type="ECO:0000313" key="10">
    <source>
        <dbReference type="Ensembl" id="ENSEBUP00000007922.1"/>
    </source>
</evidence>
<dbReference type="Pfam" id="PF04193">
    <property type="entry name" value="PQ-loop"/>
    <property type="match status" value="2"/>
</dbReference>
<feature type="transmembrane region" description="Helical" evidence="9">
    <location>
        <begin position="21"/>
        <end position="42"/>
    </location>
</feature>
<keyword evidence="5 9" id="KW-0472">Membrane</keyword>
<evidence type="ECO:0000313" key="11">
    <source>
        <dbReference type="Proteomes" id="UP000694388"/>
    </source>
</evidence>
<dbReference type="PANTHER" id="PTHR14856:SF11">
    <property type="entry name" value="PQ-LOOP REPEAT-CONTAINING PROTEIN 1 ISOFORM X1"/>
    <property type="match status" value="1"/>
</dbReference>
<reference evidence="10" key="1">
    <citation type="submission" date="2025-08" db="UniProtKB">
        <authorList>
            <consortium name="Ensembl"/>
        </authorList>
    </citation>
    <scope>IDENTIFICATION</scope>
</reference>
<dbReference type="OMA" id="FKMWFFF"/>
<dbReference type="Ensembl" id="ENSEBUT00000008412.1">
    <property type="protein sequence ID" value="ENSEBUP00000007922.1"/>
    <property type="gene ID" value="ENSEBUG00000005163.1"/>
</dbReference>
<dbReference type="Gene3D" id="1.20.1280.290">
    <property type="match status" value="2"/>
</dbReference>
<dbReference type="AlphaFoldDB" id="A0A8C4PZY8"/>
<feature type="compositionally biased region" description="Polar residues" evidence="8">
    <location>
        <begin position="261"/>
        <end position="275"/>
    </location>
</feature>
<name>A0A8C4PZY8_EPTBU</name>
<reference evidence="10" key="2">
    <citation type="submission" date="2025-09" db="UniProtKB">
        <authorList>
            <consortium name="Ensembl"/>
        </authorList>
    </citation>
    <scope>IDENTIFICATION</scope>
</reference>
<keyword evidence="2 9" id="KW-0812">Transmembrane</keyword>
<dbReference type="InterPro" id="IPR052241">
    <property type="entry name" value="SLC66/Scramblase_ANY1"/>
</dbReference>
<feature type="transmembrane region" description="Helical" evidence="9">
    <location>
        <begin position="54"/>
        <end position="76"/>
    </location>
</feature>
<dbReference type="FunFam" id="1.20.1280.290:FF:000005">
    <property type="entry name" value="PQ-loop repeat-containing protein 1"/>
    <property type="match status" value="1"/>
</dbReference>
<organism evidence="10 11">
    <name type="scientific">Eptatretus burgeri</name>
    <name type="common">Inshore hagfish</name>
    <dbReference type="NCBI Taxonomy" id="7764"/>
    <lineage>
        <taxon>Eukaryota</taxon>
        <taxon>Metazoa</taxon>
        <taxon>Chordata</taxon>
        <taxon>Craniata</taxon>
        <taxon>Vertebrata</taxon>
        <taxon>Cyclostomata</taxon>
        <taxon>Myxini</taxon>
        <taxon>Myxiniformes</taxon>
        <taxon>Myxinidae</taxon>
        <taxon>Eptatretinae</taxon>
        <taxon>Eptatretus</taxon>
    </lineage>
</organism>
<feature type="transmembrane region" description="Helical" evidence="9">
    <location>
        <begin position="145"/>
        <end position="166"/>
    </location>
</feature>
<dbReference type="InterPro" id="IPR006603">
    <property type="entry name" value="PQ-loop_rpt"/>
</dbReference>
<dbReference type="GO" id="GO:0005829">
    <property type="term" value="C:cytosol"/>
    <property type="evidence" value="ECO:0007669"/>
    <property type="project" value="GOC"/>
</dbReference>
<dbReference type="FunFam" id="1.20.1280.290:FF:000008">
    <property type="entry name" value="PQ-loop repeat-containing protein 1"/>
    <property type="match status" value="1"/>
</dbReference>
<dbReference type="GeneTree" id="ENSGT00390000002381"/>
<keyword evidence="4 9" id="KW-1133">Transmembrane helix</keyword>
<evidence type="ECO:0000256" key="7">
    <source>
        <dbReference type="ARBA" id="ARBA00043159"/>
    </source>
</evidence>
<proteinExistence type="predicted"/>
<evidence type="ECO:0000256" key="9">
    <source>
        <dbReference type="SAM" id="Phobius"/>
    </source>
</evidence>
<dbReference type="GO" id="GO:0045332">
    <property type="term" value="P:phospholipid translocation"/>
    <property type="evidence" value="ECO:0007669"/>
    <property type="project" value="TreeGrafter"/>
</dbReference>
<keyword evidence="3" id="KW-0677">Repeat</keyword>
<protein>
    <recommendedName>
        <fullName evidence="6">Solute carrier family 66 member 2</fullName>
    </recommendedName>
    <alternativeName>
        <fullName evidence="7">PQ-loop repeat-containing protein 1</fullName>
    </alternativeName>
</protein>
<dbReference type="GO" id="GO:0005802">
    <property type="term" value="C:trans-Golgi network"/>
    <property type="evidence" value="ECO:0007669"/>
    <property type="project" value="TreeGrafter"/>
</dbReference>
<dbReference type="GO" id="GO:0042147">
    <property type="term" value="P:retrograde transport, endosome to Golgi"/>
    <property type="evidence" value="ECO:0007669"/>
    <property type="project" value="TreeGrafter"/>
</dbReference>
<comment type="subcellular location">
    <subcellularLocation>
        <location evidence="1">Membrane</location>
        <topology evidence="1">Multi-pass membrane protein</topology>
    </subcellularLocation>
</comment>
<accession>A0A8C4PZY8</accession>
<dbReference type="SMART" id="SM00679">
    <property type="entry name" value="CTNS"/>
    <property type="match status" value="2"/>
</dbReference>
<evidence type="ECO:0000256" key="1">
    <source>
        <dbReference type="ARBA" id="ARBA00004141"/>
    </source>
</evidence>
<evidence type="ECO:0000256" key="3">
    <source>
        <dbReference type="ARBA" id="ARBA00022737"/>
    </source>
</evidence>
<evidence type="ECO:0000256" key="4">
    <source>
        <dbReference type="ARBA" id="ARBA00022989"/>
    </source>
</evidence>
<evidence type="ECO:0000256" key="8">
    <source>
        <dbReference type="SAM" id="MobiDB-lite"/>
    </source>
</evidence>
<sequence length="281" mass="31456">MDQTAAAAAAMDGGLHVMVWLVSRIATVAIVVGGVVPFLPQYTRIRRSQSAEGFSTHVCLVLLLANILRIIFWFGHEFEFPLLMQSVVMIFAMILMIHLCTTVHASSDIGTRRHHFSENNLESLALPWRARLDLQLRYFWCWSRFVDYIQCICVFSLLATIIAFLLRSSPICIEAIGFLALFTEAMLGAPQLYHNYHKHSTDGMSVPMVLMWTSGDTFKTAYFLVRSAPMQFSVCGALQMCVDVAILVQVCYYGLSAHHSTPHNVVPSSRSSITEDSTKAL</sequence>